<evidence type="ECO:0008006" key="3">
    <source>
        <dbReference type="Google" id="ProtNLM"/>
    </source>
</evidence>
<reference evidence="1" key="1">
    <citation type="journal article" date="2020" name="Stud. Mycol.">
        <title>101 Dothideomycetes genomes: a test case for predicting lifestyles and emergence of pathogens.</title>
        <authorList>
            <person name="Haridas S."/>
            <person name="Albert R."/>
            <person name="Binder M."/>
            <person name="Bloem J."/>
            <person name="Labutti K."/>
            <person name="Salamov A."/>
            <person name="Andreopoulos B."/>
            <person name="Baker S."/>
            <person name="Barry K."/>
            <person name="Bills G."/>
            <person name="Bluhm B."/>
            <person name="Cannon C."/>
            <person name="Castanera R."/>
            <person name="Culley D."/>
            <person name="Daum C."/>
            <person name="Ezra D."/>
            <person name="Gonzalez J."/>
            <person name="Henrissat B."/>
            <person name="Kuo A."/>
            <person name="Liang C."/>
            <person name="Lipzen A."/>
            <person name="Lutzoni F."/>
            <person name="Magnuson J."/>
            <person name="Mondo S."/>
            <person name="Nolan M."/>
            <person name="Ohm R."/>
            <person name="Pangilinan J."/>
            <person name="Park H.-J."/>
            <person name="Ramirez L."/>
            <person name="Alfaro M."/>
            <person name="Sun H."/>
            <person name="Tritt A."/>
            <person name="Yoshinaga Y."/>
            <person name="Zwiers L.-H."/>
            <person name="Turgeon B."/>
            <person name="Goodwin S."/>
            <person name="Spatafora J."/>
            <person name="Crous P."/>
            <person name="Grigoriev I."/>
        </authorList>
    </citation>
    <scope>NUCLEOTIDE SEQUENCE</scope>
    <source>
        <strain evidence="1">CBS 262.69</strain>
    </source>
</reference>
<evidence type="ECO:0000313" key="2">
    <source>
        <dbReference type="Proteomes" id="UP000799640"/>
    </source>
</evidence>
<accession>A0A6G1IAW2</accession>
<sequence>MAPTTRAMESSGRRRPQVISRGVEDELPPLTYSIDTGRDESAVTVADAGFKGTYISFKNVKKMDGAHLHFQLSLRESVYVDILEDLEGKWLLECSCGNDAAGKACTHKYWTWDQLTRSYLADNPRRNPELLIDDKCTQVSLRRSSRSEQITPNKVIRNPRGVDKFADDIQYRQAPTRTEVKKYLTVFLPLEQDEEDDSISDAALLNVITFIDEYEGADAEFASNLRSILSPSVRAEIRFEKVRKGAEKSFHALDEYILRGPNASSCDEQACARRIQGYLEALRREYESRRRNLKLGAGRVAASTLLYILNGIIIRRNDAVYGERSRHPIMYPGNLYSVLIQNSDPRDVTPIDIILLLDPGHFTDTNSEELGRLWQVVQSLDAPPDFEENFLSALRRFC</sequence>
<dbReference type="EMBL" id="ML996687">
    <property type="protein sequence ID" value="KAF2405125.1"/>
    <property type="molecule type" value="Genomic_DNA"/>
</dbReference>
<dbReference type="AlphaFoldDB" id="A0A6G1IAW2"/>
<name>A0A6G1IAW2_9PEZI</name>
<dbReference type="OrthoDB" id="5387895at2759"/>
<dbReference type="Proteomes" id="UP000799640">
    <property type="component" value="Unassembled WGS sequence"/>
</dbReference>
<protein>
    <recommendedName>
        <fullName evidence="3">SWIM-type domain-containing protein</fullName>
    </recommendedName>
</protein>
<keyword evidence="2" id="KW-1185">Reference proteome</keyword>
<proteinExistence type="predicted"/>
<gene>
    <name evidence="1" type="ORF">EJ06DRAFT_552562</name>
</gene>
<organism evidence="1 2">
    <name type="scientific">Trichodelitschia bisporula</name>
    <dbReference type="NCBI Taxonomy" id="703511"/>
    <lineage>
        <taxon>Eukaryota</taxon>
        <taxon>Fungi</taxon>
        <taxon>Dikarya</taxon>
        <taxon>Ascomycota</taxon>
        <taxon>Pezizomycotina</taxon>
        <taxon>Dothideomycetes</taxon>
        <taxon>Dothideomycetes incertae sedis</taxon>
        <taxon>Phaeotrichales</taxon>
        <taxon>Phaeotrichaceae</taxon>
        <taxon>Trichodelitschia</taxon>
    </lineage>
</organism>
<evidence type="ECO:0000313" key="1">
    <source>
        <dbReference type="EMBL" id="KAF2405125.1"/>
    </source>
</evidence>